<dbReference type="CDD" id="cd14867">
    <property type="entry name" value="uS7_Eukaryote"/>
    <property type="match status" value="1"/>
</dbReference>
<protein>
    <recommendedName>
        <fullName evidence="7">Small ribosomal subunit protein uS7</fullName>
    </recommendedName>
</protein>
<dbReference type="SUPFAM" id="SSF47973">
    <property type="entry name" value="Ribosomal protein S7"/>
    <property type="match status" value="1"/>
</dbReference>
<evidence type="ECO:0000313" key="11">
    <source>
        <dbReference type="EMBL" id="HEH36141.1"/>
    </source>
</evidence>
<dbReference type="Pfam" id="PF00177">
    <property type="entry name" value="Ribosomal_S7"/>
    <property type="match status" value="1"/>
</dbReference>
<dbReference type="InterPro" id="IPR023798">
    <property type="entry name" value="Ribosomal_uS7_dom"/>
</dbReference>
<sequence>MPYGFKEEDLLVFGKWSTKDVEVKDPALKNYICLTPTYTLHTHGRHFYPFGKQKVFIVERLINKVMRKERNTGKKMSAYNIVREAFEIIERKTKKNPIQVLVDAIVNAGPREEVVRLKYGGIAVPKAVDTSSLRRVDVALRNIAEGARRMAFKSKKSIAYCLADEIIAAANNDTKSYAVSKKEEVERVDKVRKVI</sequence>
<keyword evidence="3 7" id="KW-0699">rRNA-binding</keyword>
<evidence type="ECO:0000256" key="9">
    <source>
        <dbReference type="RuleBase" id="RU003621"/>
    </source>
</evidence>
<dbReference type="AlphaFoldDB" id="A0A7J2TM21"/>
<dbReference type="Gene3D" id="1.10.455.10">
    <property type="entry name" value="Ribosomal protein S7 domain"/>
    <property type="match status" value="1"/>
</dbReference>
<dbReference type="InterPro" id="IPR036823">
    <property type="entry name" value="Ribosomal_uS7_dom_sf"/>
</dbReference>
<evidence type="ECO:0000256" key="4">
    <source>
        <dbReference type="ARBA" id="ARBA00022884"/>
    </source>
</evidence>
<comment type="similarity">
    <text evidence="1 7 8">Belongs to the universal ribosomal protein uS7 family.</text>
</comment>
<feature type="domain" description="Small ribosomal subunit protein uS7" evidence="10">
    <location>
        <begin position="53"/>
        <end position="188"/>
    </location>
</feature>
<evidence type="ECO:0000256" key="8">
    <source>
        <dbReference type="RuleBase" id="RU003619"/>
    </source>
</evidence>
<evidence type="ECO:0000256" key="1">
    <source>
        <dbReference type="ARBA" id="ARBA00007151"/>
    </source>
</evidence>
<dbReference type="GO" id="GO:0019843">
    <property type="term" value="F:rRNA binding"/>
    <property type="evidence" value="ECO:0007669"/>
    <property type="project" value="UniProtKB-UniRule"/>
</dbReference>
<dbReference type="PANTHER" id="PTHR11205">
    <property type="entry name" value="RIBOSOMAL PROTEIN S7"/>
    <property type="match status" value="1"/>
</dbReference>
<proteinExistence type="inferred from homology"/>
<dbReference type="HAMAP" id="MF_00480_A">
    <property type="entry name" value="Ribosomal_uS7_A"/>
    <property type="match status" value="1"/>
</dbReference>
<dbReference type="InterPro" id="IPR005716">
    <property type="entry name" value="Ribosomal_uS7_euk/arc"/>
</dbReference>
<evidence type="ECO:0000256" key="5">
    <source>
        <dbReference type="ARBA" id="ARBA00022980"/>
    </source>
</evidence>
<dbReference type="GO" id="GO:0015935">
    <property type="term" value="C:small ribosomal subunit"/>
    <property type="evidence" value="ECO:0007669"/>
    <property type="project" value="UniProtKB-UniRule"/>
</dbReference>
<reference evidence="11" key="1">
    <citation type="journal article" date="2020" name="mSystems">
        <title>Genome- and Community-Level Interaction Insights into Carbon Utilization and Element Cycling Functions of Hydrothermarchaeota in Hydrothermal Sediment.</title>
        <authorList>
            <person name="Zhou Z."/>
            <person name="Liu Y."/>
            <person name="Xu W."/>
            <person name="Pan J."/>
            <person name="Luo Z.H."/>
            <person name="Li M."/>
        </authorList>
    </citation>
    <scope>NUCLEOTIDE SEQUENCE [LARGE SCALE GENOMIC DNA]</scope>
    <source>
        <strain evidence="11">SpSt-26</strain>
    </source>
</reference>
<comment type="subunit">
    <text evidence="2 7 9">Part of the 30S ribosomal subunit.</text>
</comment>
<evidence type="ECO:0000256" key="2">
    <source>
        <dbReference type="ARBA" id="ARBA00011458"/>
    </source>
</evidence>
<keyword evidence="6 7" id="KW-0687">Ribonucleoprotein</keyword>
<dbReference type="GO" id="GO:0006412">
    <property type="term" value="P:translation"/>
    <property type="evidence" value="ECO:0007669"/>
    <property type="project" value="UniProtKB-UniRule"/>
</dbReference>
<comment type="caution">
    <text evidence="11">The sequence shown here is derived from an EMBL/GenBank/DDBJ whole genome shotgun (WGS) entry which is preliminary data.</text>
</comment>
<gene>
    <name evidence="7" type="primary">rps7</name>
    <name evidence="11" type="ORF">ENP88_08460</name>
</gene>
<dbReference type="InterPro" id="IPR020606">
    <property type="entry name" value="Ribosomal_uS7_CS"/>
</dbReference>
<comment type="function">
    <text evidence="7 9">One of the primary rRNA binding proteins, it binds directly to 16S rRNA where it nucleates assembly of the head domain of the 30S subunit. Is located at the subunit interface close to the decoding center.</text>
</comment>
<evidence type="ECO:0000259" key="10">
    <source>
        <dbReference type="Pfam" id="PF00177"/>
    </source>
</evidence>
<dbReference type="EMBL" id="DSLA01000136">
    <property type="protein sequence ID" value="HEH36141.1"/>
    <property type="molecule type" value="Genomic_DNA"/>
</dbReference>
<evidence type="ECO:0000256" key="7">
    <source>
        <dbReference type="HAMAP-Rule" id="MF_00480"/>
    </source>
</evidence>
<dbReference type="PIRSF" id="PIRSF002122">
    <property type="entry name" value="RPS7p_RPS7a_RPS5e_RPS7o"/>
    <property type="match status" value="1"/>
</dbReference>
<dbReference type="NCBIfam" id="NF003106">
    <property type="entry name" value="PRK04027.1"/>
    <property type="match status" value="1"/>
</dbReference>
<dbReference type="InterPro" id="IPR000235">
    <property type="entry name" value="Ribosomal_uS7"/>
</dbReference>
<organism evidence="11">
    <name type="scientific">Archaeoglobus fulgidus</name>
    <dbReference type="NCBI Taxonomy" id="2234"/>
    <lineage>
        <taxon>Archaea</taxon>
        <taxon>Methanobacteriati</taxon>
        <taxon>Methanobacteriota</taxon>
        <taxon>Archaeoglobi</taxon>
        <taxon>Archaeoglobales</taxon>
        <taxon>Archaeoglobaceae</taxon>
        <taxon>Archaeoglobus</taxon>
    </lineage>
</organism>
<dbReference type="GO" id="GO:0003735">
    <property type="term" value="F:structural constituent of ribosome"/>
    <property type="evidence" value="ECO:0007669"/>
    <property type="project" value="UniProtKB-UniRule"/>
</dbReference>
<evidence type="ECO:0000256" key="6">
    <source>
        <dbReference type="ARBA" id="ARBA00023274"/>
    </source>
</evidence>
<evidence type="ECO:0000256" key="3">
    <source>
        <dbReference type="ARBA" id="ARBA00022730"/>
    </source>
</evidence>
<dbReference type="PROSITE" id="PS00052">
    <property type="entry name" value="RIBOSOMAL_S7"/>
    <property type="match status" value="1"/>
</dbReference>
<keyword evidence="4 7" id="KW-0694">RNA-binding</keyword>
<accession>A0A7J2TM21</accession>
<keyword evidence="5 7" id="KW-0689">Ribosomal protein</keyword>
<dbReference type="NCBIfam" id="TIGR01028">
    <property type="entry name" value="uS7_euk_arch"/>
    <property type="match status" value="1"/>
</dbReference>
<dbReference type="InterPro" id="IPR026018">
    <property type="entry name" value="Ribosomal_uS7_arc"/>
</dbReference>
<name>A0A7J2TM21_ARCFL</name>